<organism evidence="2 3">
    <name type="scientific">Stephania yunnanensis</name>
    <dbReference type="NCBI Taxonomy" id="152371"/>
    <lineage>
        <taxon>Eukaryota</taxon>
        <taxon>Viridiplantae</taxon>
        <taxon>Streptophyta</taxon>
        <taxon>Embryophyta</taxon>
        <taxon>Tracheophyta</taxon>
        <taxon>Spermatophyta</taxon>
        <taxon>Magnoliopsida</taxon>
        <taxon>Ranunculales</taxon>
        <taxon>Menispermaceae</taxon>
        <taxon>Menispermoideae</taxon>
        <taxon>Cissampelideae</taxon>
        <taxon>Stephania</taxon>
    </lineage>
</organism>
<protein>
    <submittedName>
        <fullName evidence="2">Uncharacterized protein</fullName>
    </submittedName>
</protein>
<evidence type="ECO:0000313" key="3">
    <source>
        <dbReference type="Proteomes" id="UP001420932"/>
    </source>
</evidence>
<evidence type="ECO:0000313" key="2">
    <source>
        <dbReference type="EMBL" id="KAK9127818.1"/>
    </source>
</evidence>
<reference evidence="2 3" key="1">
    <citation type="submission" date="2024-01" db="EMBL/GenBank/DDBJ databases">
        <title>Genome assemblies of Stephania.</title>
        <authorList>
            <person name="Yang L."/>
        </authorList>
    </citation>
    <scope>NUCLEOTIDE SEQUENCE [LARGE SCALE GENOMIC DNA]</scope>
    <source>
        <strain evidence="2">YNDBR</strain>
        <tissue evidence="2">Leaf</tissue>
    </source>
</reference>
<evidence type="ECO:0000256" key="1">
    <source>
        <dbReference type="SAM" id="MobiDB-lite"/>
    </source>
</evidence>
<name>A0AAP0J7N4_9MAGN</name>
<proteinExistence type="predicted"/>
<dbReference type="Proteomes" id="UP001420932">
    <property type="component" value="Unassembled WGS sequence"/>
</dbReference>
<sequence length="264" mass="29782">MSLHQYVFTTASEQAQLSYERIHVVVAQGGGRWCVHFLEVTEEPSLSWRSPPLHAEESSSSRRSPACRGGTQPYRVRWGYGLRASMALGGRQKINEVELCSTQPTFNSKEDVSVDTLTNLEVKDDTQMKDYLIETSEECEVFQIELEIVIALNEGEDGMNIDVNSDKPEKPQIESEEDQLMLLVQPPTLLCTFGKPYKGVKVRDRLQIFYNADTFVMDKPDTIDSFVLENPNELLNLKKGVHASLPKYVDAPFIFDISKGEGIT</sequence>
<gene>
    <name evidence="2" type="ORF">Syun_016615</name>
</gene>
<dbReference type="EMBL" id="JBBNAF010000007">
    <property type="protein sequence ID" value="KAK9127818.1"/>
    <property type="molecule type" value="Genomic_DNA"/>
</dbReference>
<comment type="caution">
    <text evidence="2">The sequence shown here is derived from an EMBL/GenBank/DDBJ whole genome shotgun (WGS) entry which is preliminary data.</text>
</comment>
<feature type="region of interest" description="Disordered" evidence="1">
    <location>
        <begin position="48"/>
        <end position="69"/>
    </location>
</feature>
<keyword evidence="3" id="KW-1185">Reference proteome</keyword>
<accession>A0AAP0J7N4</accession>
<dbReference type="AlphaFoldDB" id="A0AAP0J7N4"/>